<evidence type="ECO:0000256" key="19">
    <source>
        <dbReference type="HAMAP-Rule" id="MF_00021"/>
    </source>
</evidence>
<organism evidence="21 22">
    <name type="scientific">Crassaminicella thermophila</name>
    <dbReference type="NCBI Taxonomy" id="2599308"/>
    <lineage>
        <taxon>Bacteria</taxon>
        <taxon>Bacillati</taxon>
        <taxon>Bacillota</taxon>
        <taxon>Clostridia</taxon>
        <taxon>Eubacteriales</taxon>
        <taxon>Clostridiaceae</taxon>
        <taxon>Crassaminicella</taxon>
    </lineage>
</organism>
<feature type="binding site" evidence="19">
    <location>
        <position position="287"/>
    </location>
    <ligand>
        <name>ATP</name>
        <dbReference type="ChEBI" id="CHEBI:30616"/>
    </ligand>
</feature>
<keyword evidence="6 19" id="KW-0547">Nucleotide-binding</keyword>
<evidence type="ECO:0000313" key="22">
    <source>
        <dbReference type="Proteomes" id="UP000324646"/>
    </source>
</evidence>
<keyword evidence="5 19" id="KW-0808">Transferase</keyword>
<evidence type="ECO:0000256" key="1">
    <source>
        <dbReference type="ARBA" id="ARBA00004496"/>
    </source>
</evidence>
<keyword evidence="22" id="KW-1185">Reference proteome</keyword>
<dbReference type="GO" id="GO:0005829">
    <property type="term" value="C:cytosol"/>
    <property type="evidence" value="ECO:0007669"/>
    <property type="project" value="TreeGrafter"/>
</dbReference>
<name>A0A5C0SDV5_CRATE</name>
<dbReference type="SUPFAM" id="SSF52402">
    <property type="entry name" value="Adenine nucleotide alpha hydrolases-like"/>
    <property type="match status" value="1"/>
</dbReference>
<dbReference type="Pfam" id="PF02568">
    <property type="entry name" value="ThiI"/>
    <property type="match status" value="1"/>
</dbReference>
<keyword evidence="8 19" id="KW-0694">RNA-binding</keyword>
<comment type="similarity">
    <text evidence="13 19">Belongs to the ThiI family.</text>
</comment>
<evidence type="ECO:0000256" key="14">
    <source>
        <dbReference type="ARBA" id="ARBA00066827"/>
    </source>
</evidence>
<comment type="pathway">
    <text evidence="2 19">Cofactor biosynthesis; thiamine diphosphate biosynthesis.</text>
</comment>
<keyword evidence="9 19" id="KW-0784">Thiamine biosynthesis</keyword>
<evidence type="ECO:0000256" key="3">
    <source>
        <dbReference type="ARBA" id="ARBA00022490"/>
    </source>
</evidence>
<dbReference type="InterPro" id="IPR003720">
    <property type="entry name" value="tRNA_STrfase"/>
</dbReference>
<protein>
    <recommendedName>
        <fullName evidence="15 19">Probable tRNA sulfurtransferase</fullName>
        <ecNumber evidence="14 19">2.8.1.4</ecNumber>
    </recommendedName>
    <alternativeName>
        <fullName evidence="16 19">Sulfur carrier protein ThiS sulfurtransferase</fullName>
    </alternativeName>
    <alternativeName>
        <fullName evidence="17 19">Thiamine biosynthesis protein ThiI</fullName>
    </alternativeName>
    <alternativeName>
        <fullName evidence="18 19">tRNA 4-thiouridine synthase</fullName>
    </alternativeName>
</protein>
<evidence type="ECO:0000256" key="7">
    <source>
        <dbReference type="ARBA" id="ARBA00022840"/>
    </source>
</evidence>
<dbReference type="PANTHER" id="PTHR43209:SF1">
    <property type="entry name" value="TRNA SULFURTRANSFERASE"/>
    <property type="match status" value="1"/>
</dbReference>
<dbReference type="GO" id="GO:0009228">
    <property type="term" value="P:thiamine biosynthetic process"/>
    <property type="evidence" value="ECO:0007669"/>
    <property type="project" value="UniProtKB-KW"/>
</dbReference>
<feature type="binding site" evidence="19">
    <location>
        <begin position="208"/>
        <end position="209"/>
    </location>
    <ligand>
        <name>ATP</name>
        <dbReference type="ChEBI" id="CHEBI:30616"/>
    </ligand>
</feature>
<dbReference type="InterPro" id="IPR054173">
    <property type="entry name" value="ThiI_fer"/>
</dbReference>
<dbReference type="PANTHER" id="PTHR43209">
    <property type="entry name" value="TRNA SULFURTRANSFERASE"/>
    <property type="match status" value="1"/>
</dbReference>
<dbReference type="UniPathway" id="UPA00060"/>
<dbReference type="InterPro" id="IPR050102">
    <property type="entry name" value="tRNA_sulfurtransferase_ThiI"/>
</dbReference>
<evidence type="ECO:0000256" key="4">
    <source>
        <dbReference type="ARBA" id="ARBA00022555"/>
    </source>
</evidence>
<dbReference type="Gene3D" id="3.40.50.620">
    <property type="entry name" value="HUPs"/>
    <property type="match status" value="1"/>
</dbReference>
<evidence type="ECO:0000256" key="11">
    <source>
        <dbReference type="ARBA" id="ARBA00052330"/>
    </source>
</evidence>
<evidence type="ECO:0000256" key="10">
    <source>
        <dbReference type="ARBA" id="ARBA00050570"/>
    </source>
</evidence>
<dbReference type="CDD" id="cd01712">
    <property type="entry name" value="PPase_ThiI"/>
    <property type="match status" value="1"/>
</dbReference>
<dbReference type="Pfam" id="PF22025">
    <property type="entry name" value="ThiI_fer"/>
    <property type="match status" value="1"/>
</dbReference>
<dbReference type="SMART" id="SM00981">
    <property type="entry name" value="THUMP"/>
    <property type="match status" value="1"/>
</dbReference>
<comment type="function">
    <text evidence="12 19">Catalyzes the ATP-dependent transfer of a sulfur to tRNA to produce 4-thiouridine in position 8 of tRNAs, which functions as a near-UV photosensor. Also catalyzes the transfer of sulfur to the sulfur carrier protein ThiS, forming ThiS-thiocarboxylate. This is a step in the synthesis of thiazole, in the thiamine biosynthesis pathway. The sulfur is donated as persulfide by IscS.</text>
</comment>
<gene>
    <name evidence="19 21" type="primary">thiI</name>
    <name evidence="21" type="ORF">FQB35_08765</name>
</gene>
<dbReference type="NCBIfam" id="TIGR00342">
    <property type="entry name" value="tRNA uracil 4-sulfurtransferase ThiI"/>
    <property type="match status" value="1"/>
</dbReference>
<evidence type="ECO:0000313" key="21">
    <source>
        <dbReference type="EMBL" id="QEK12461.1"/>
    </source>
</evidence>
<keyword evidence="3 19" id="KW-0963">Cytoplasm</keyword>
<dbReference type="InterPro" id="IPR049962">
    <property type="entry name" value="THUMP_ThiI"/>
</dbReference>
<feature type="binding site" evidence="19">
    <location>
        <position position="296"/>
    </location>
    <ligand>
        <name>ATP</name>
        <dbReference type="ChEBI" id="CHEBI:30616"/>
    </ligand>
</feature>
<dbReference type="Pfam" id="PF02926">
    <property type="entry name" value="THUMP"/>
    <property type="match status" value="1"/>
</dbReference>
<dbReference type="PROSITE" id="PS51165">
    <property type="entry name" value="THUMP"/>
    <property type="match status" value="1"/>
</dbReference>
<evidence type="ECO:0000256" key="16">
    <source>
        <dbReference type="ARBA" id="ARBA00075337"/>
    </source>
</evidence>
<dbReference type="FunFam" id="3.40.50.620:FF:000053">
    <property type="entry name" value="Probable tRNA sulfurtransferase"/>
    <property type="match status" value="1"/>
</dbReference>
<keyword evidence="7 19" id="KW-0067">ATP-binding</keyword>
<feature type="binding site" evidence="19">
    <location>
        <begin position="183"/>
        <end position="184"/>
    </location>
    <ligand>
        <name>ATP</name>
        <dbReference type="ChEBI" id="CHEBI:30616"/>
    </ligand>
</feature>
<evidence type="ECO:0000256" key="5">
    <source>
        <dbReference type="ARBA" id="ARBA00022679"/>
    </source>
</evidence>
<dbReference type="InterPro" id="IPR014729">
    <property type="entry name" value="Rossmann-like_a/b/a_fold"/>
</dbReference>
<dbReference type="GO" id="GO:0000049">
    <property type="term" value="F:tRNA binding"/>
    <property type="evidence" value="ECO:0007669"/>
    <property type="project" value="UniProtKB-UniRule"/>
</dbReference>
<dbReference type="EC" id="2.8.1.4" evidence="14 19"/>
<evidence type="ECO:0000256" key="2">
    <source>
        <dbReference type="ARBA" id="ARBA00004948"/>
    </source>
</evidence>
<dbReference type="CDD" id="cd11716">
    <property type="entry name" value="THUMP_ThiI"/>
    <property type="match status" value="1"/>
</dbReference>
<dbReference type="GO" id="GO:0005524">
    <property type="term" value="F:ATP binding"/>
    <property type="evidence" value="ECO:0007669"/>
    <property type="project" value="UniProtKB-UniRule"/>
</dbReference>
<dbReference type="Proteomes" id="UP000324646">
    <property type="component" value="Chromosome"/>
</dbReference>
<comment type="catalytic activity">
    <reaction evidence="10 19">
        <text>[ThiI sulfur-carrier protein]-S-sulfanyl-L-cysteine + a uridine in tRNA + 2 reduced [2Fe-2S]-[ferredoxin] + ATP + H(+) = [ThiI sulfur-carrier protein]-L-cysteine + a 4-thiouridine in tRNA + 2 oxidized [2Fe-2S]-[ferredoxin] + AMP + diphosphate</text>
        <dbReference type="Rhea" id="RHEA:24176"/>
        <dbReference type="Rhea" id="RHEA-COMP:10000"/>
        <dbReference type="Rhea" id="RHEA-COMP:10001"/>
        <dbReference type="Rhea" id="RHEA-COMP:13337"/>
        <dbReference type="Rhea" id="RHEA-COMP:13338"/>
        <dbReference type="Rhea" id="RHEA-COMP:13339"/>
        <dbReference type="Rhea" id="RHEA-COMP:13340"/>
        <dbReference type="ChEBI" id="CHEBI:15378"/>
        <dbReference type="ChEBI" id="CHEBI:29950"/>
        <dbReference type="ChEBI" id="CHEBI:30616"/>
        <dbReference type="ChEBI" id="CHEBI:33019"/>
        <dbReference type="ChEBI" id="CHEBI:33737"/>
        <dbReference type="ChEBI" id="CHEBI:33738"/>
        <dbReference type="ChEBI" id="CHEBI:61963"/>
        <dbReference type="ChEBI" id="CHEBI:65315"/>
        <dbReference type="ChEBI" id="CHEBI:136798"/>
        <dbReference type="ChEBI" id="CHEBI:456215"/>
        <dbReference type="EC" id="2.8.1.4"/>
    </reaction>
</comment>
<dbReference type="GO" id="GO:0009229">
    <property type="term" value="P:thiamine diphosphate biosynthetic process"/>
    <property type="evidence" value="ECO:0007669"/>
    <property type="project" value="UniProtKB-UniRule"/>
</dbReference>
<dbReference type="GO" id="GO:0140741">
    <property type="term" value="F:tRNA-uracil-4 sulfurtransferase activity"/>
    <property type="evidence" value="ECO:0007669"/>
    <property type="project" value="UniProtKB-EC"/>
</dbReference>
<evidence type="ECO:0000256" key="17">
    <source>
        <dbReference type="ARBA" id="ARBA00077849"/>
    </source>
</evidence>
<dbReference type="RefSeq" id="WP_148809616.1">
    <property type="nucleotide sequence ID" value="NZ_CP042243.1"/>
</dbReference>
<dbReference type="InterPro" id="IPR020536">
    <property type="entry name" value="ThiI_AANH"/>
</dbReference>
<dbReference type="HAMAP" id="MF_00021">
    <property type="entry name" value="ThiI"/>
    <property type="match status" value="1"/>
</dbReference>
<dbReference type="GO" id="GO:0002937">
    <property type="term" value="P:tRNA 4-thiouridine biosynthesis"/>
    <property type="evidence" value="ECO:0007669"/>
    <property type="project" value="TreeGrafter"/>
</dbReference>
<feature type="domain" description="THUMP" evidence="20">
    <location>
        <begin position="59"/>
        <end position="166"/>
    </location>
</feature>
<dbReference type="InterPro" id="IPR004114">
    <property type="entry name" value="THUMP_dom"/>
</dbReference>
<dbReference type="Gene3D" id="3.30.2130.30">
    <property type="match status" value="1"/>
</dbReference>
<comment type="subcellular location">
    <subcellularLocation>
        <location evidence="1 19">Cytoplasm</location>
    </subcellularLocation>
</comment>
<comment type="catalytic activity">
    <reaction evidence="11 19">
        <text>[ThiS sulfur-carrier protein]-C-terminal Gly-Gly-AMP + S-sulfanyl-L-cysteinyl-[cysteine desulfurase] + AH2 = [ThiS sulfur-carrier protein]-C-terminal-Gly-aminoethanethioate + L-cysteinyl-[cysteine desulfurase] + A + AMP + 2 H(+)</text>
        <dbReference type="Rhea" id="RHEA:43340"/>
        <dbReference type="Rhea" id="RHEA-COMP:12157"/>
        <dbReference type="Rhea" id="RHEA-COMP:12158"/>
        <dbReference type="Rhea" id="RHEA-COMP:12910"/>
        <dbReference type="Rhea" id="RHEA-COMP:19908"/>
        <dbReference type="ChEBI" id="CHEBI:13193"/>
        <dbReference type="ChEBI" id="CHEBI:15378"/>
        <dbReference type="ChEBI" id="CHEBI:17499"/>
        <dbReference type="ChEBI" id="CHEBI:29950"/>
        <dbReference type="ChEBI" id="CHEBI:61963"/>
        <dbReference type="ChEBI" id="CHEBI:90618"/>
        <dbReference type="ChEBI" id="CHEBI:232372"/>
        <dbReference type="ChEBI" id="CHEBI:456215"/>
    </reaction>
</comment>
<evidence type="ECO:0000256" key="8">
    <source>
        <dbReference type="ARBA" id="ARBA00022884"/>
    </source>
</evidence>
<accession>A0A5C0SDV5</accession>
<dbReference type="GO" id="GO:0052837">
    <property type="term" value="P:thiazole biosynthetic process"/>
    <property type="evidence" value="ECO:0007669"/>
    <property type="project" value="TreeGrafter"/>
</dbReference>
<dbReference type="KEGG" id="crs:FQB35_08765"/>
<reference evidence="21 22" key="1">
    <citation type="submission" date="2019-07" db="EMBL/GenBank/DDBJ databases">
        <title>Complete genome of Crassaminicella thermophila SY095.</title>
        <authorList>
            <person name="Li X."/>
        </authorList>
    </citation>
    <scope>NUCLEOTIDE SEQUENCE [LARGE SCALE GENOMIC DNA]</scope>
    <source>
        <strain evidence="21 22">SY095</strain>
    </source>
</reference>
<evidence type="ECO:0000256" key="12">
    <source>
        <dbReference type="ARBA" id="ARBA00058382"/>
    </source>
</evidence>
<dbReference type="OrthoDB" id="9773948at2"/>
<dbReference type="EMBL" id="CP042243">
    <property type="protein sequence ID" value="QEK12461.1"/>
    <property type="molecule type" value="Genomic_DNA"/>
</dbReference>
<evidence type="ECO:0000256" key="9">
    <source>
        <dbReference type="ARBA" id="ARBA00022977"/>
    </source>
</evidence>
<evidence type="ECO:0000256" key="18">
    <source>
        <dbReference type="ARBA" id="ARBA00080570"/>
    </source>
</evidence>
<dbReference type="AlphaFoldDB" id="A0A5C0SDV5"/>
<dbReference type="SUPFAM" id="SSF143437">
    <property type="entry name" value="THUMP domain-like"/>
    <property type="match status" value="1"/>
</dbReference>
<keyword evidence="4 19" id="KW-0820">tRNA-binding</keyword>
<proteinExistence type="inferred from homology"/>
<dbReference type="GO" id="GO:0004810">
    <property type="term" value="F:CCA tRNA nucleotidyltransferase activity"/>
    <property type="evidence" value="ECO:0007669"/>
    <property type="project" value="InterPro"/>
</dbReference>
<evidence type="ECO:0000256" key="13">
    <source>
        <dbReference type="ARBA" id="ARBA00061472"/>
    </source>
</evidence>
<evidence type="ECO:0000256" key="6">
    <source>
        <dbReference type="ARBA" id="ARBA00022741"/>
    </source>
</evidence>
<sequence>MKKVLIVRYGEIALKGLNKSYFINKLVNHIQANLADLGRLHVHQAGGLIYVDMDEYDQDEVIDRVIKVFGIVSVSPAYKFDKNMDSIYEVAVKHINERIEEDGIKTFKVESRRGDKSFPMKSPEISRMVGGYILSHTEGLKVDVHNPEIILHVDVRDKAYVYSKKVYGYGGLPLGTNGTAMVLLSGGIDSPVAAWMMAKRGMEIEAVHYHSYPFTSERAKEKVVDLARILAKYCGNIRLHCVNLLPIQKEINEKCPEEEMTILSRRFMMKIAERIAIKRQCNALVTGESIGQVASQTIQGLTVTNNAVNIPVFRPLIALDKVDIMDIAKKINTYETSILPYEDCCTVFLPKRPVTKPRLDKILQSESNLDVEKLIEEAVKGMEVIEVSVEE</sequence>
<feature type="binding site" evidence="19">
    <location>
        <position position="265"/>
    </location>
    <ligand>
        <name>ATP</name>
        <dbReference type="ChEBI" id="CHEBI:30616"/>
    </ligand>
</feature>
<dbReference type="InterPro" id="IPR049961">
    <property type="entry name" value="ThiI_N"/>
</dbReference>
<evidence type="ECO:0000259" key="20">
    <source>
        <dbReference type="PROSITE" id="PS51165"/>
    </source>
</evidence>
<evidence type="ECO:0000256" key="15">
    <source>
        <dbReference type="ARBA" id="ARBA00071867"/>
    </source>
</evidence>